<dbReference type="Pfam" id="PF00482">
    <property type="entry name" value="T2SSF"/>
    <property type="match status" value="1"/>
</dbReference>
<dbReference type="InterPro" id="IPR042094">
    <property type="entry name" value="T2SS_GspF_sf"/>
</dbReference>
<keyword evidence="9" id="KW-1185">Reference proteome</keyword>
<dbReference type="RefSeq" id="WP_106581838.1">
    <property type="nucleotide sequence ID" value="NZ_PYGA01000003.1"/>
</dbReference>
<dbReference type="PANTHER" id="PTHR35007">
    <property type="entry name" value="INTEGRAL MEMBRANE PROTEIN-RELATED"/>
    <property type="match status" value="1"/>
</dbReference>
<accession>A0A2P8DQF3</accession>
<keyword evidence="4 6" id="KW-1133">Transmembrane helix</keyword>
<dbReference type="AlphaFoldDB" id="A0A2P8DQF3"/>
<gene>
    <name evidence="8" type="ORF">CLV63_103146</name>
</gene>
<evidence type="ECO:0000256" key="3">
    <source>
        <dbReference type="ARBA" id="ARBA00022692"/>
    </source>
</evidence>
<keyword evidence="5 6" id="KW-0472">Membrane</keyword>
<evidence type="ECO:0000256" key="2">
    <source>
        <dbReference type="ARBA" id="ARBA00022475"/>
    </source>
</evidence>
<evidence type="ECO:0000256" key="4">
    <source>
        <dbReference type="ARBA" id="ARBA00022989"/>
    </source>
</evidence>
<protein>
    <submittedName>
        <fullName evidence="8">Tight adherence protein B</fullName>
    </submittedName>
</protein>
<evidence type="ECO:0000259" key="7">
    <source>
        <dbReference type="Pfam" id="PF00482"/>
    </source>
</evidence>
<dbReference type="PANTHER" id="PTHR35007:SF4">
    <property type="entry name" value="CONSERVED TRANSMEMBRANE PROTEIN-RELATED"/>
    <property type="match status" value="1"/>
</dbReference>
<keyword evidence="3 6" id="KW-0812">Transmembrane</keyword>
<evidence type="ECO:0000313" key="9">
    <source>
        <dbReference type="Proteomes" id="UP000240542"/>
    </source>
</evidence>
<name>A0A2P8DQF3_9ACTN</name>
<evidence type="ECO:0000256" key="5">
    <source>
        <dbReference type="ARBA" id="ARBA00023136"/>
    </source>
</evidence>
<feature type="domain" description="Type II secretion system protein GspF" evidence="7">
    <location>
        <begin position="73"/>
        <end position="195"/>
    </location>
</feature>
<dbReference type="EMBL" id="PYGA01000003">
    <property type="protein sequence ID" value="PSK99422.1"/>
    <property type="molecule type" value="Genomic_DNA"/>
</dbReference>
<comment type="caution">
    <text evidence="8">The sequence shown here is derived from an EMBL/GenBank/DDBJ whole genome shotgun (WGS) entry which is preliminary data.</text>
</comment>
<dbReference type="Proteomes" id="UP000240542">
    <property type="component" value="Unassembled WGS sequence"/>
</dbReference>
<evidence type="ECO:0000313" key="8">
    <source>
        <dbReference type="EMBL" id="PSK99422.1"/>
    </source>
</evidence>
<comment type="subcellular location">
    <subcellularLocation>
        <location evidence="1">Cell membrane</location>
        <topology evidence="1">Multi-pass membrane protein</topology>
    </subcellularLocation>
</comment>
<feature type="transmembrane region" description="Helical" evidence="6">
    <location>
        <begin position="204"/>
        <end position="230"/>
    </location>
</feature>
<proteinExistence type="predicted"/>
<sequence>MIPAILLITGLVGTVVLQSLPSAAQIRIRLLCAPPADPAGTAVHRLWTAVRRRAAALRRREPHLWRESTIELCRVLAAELRAGRPPPEALGAAARELPPALAPAFTPVLAAARGGDPVAAMRALADRPGCAGIGYLSGCWRVASQTGGSLAEVVDRLAHGLAEEQSRRSELSAQLAGPRATAALLSALPVAGLAMSSGMGGRPLLFLCTTPVGLGCLVGGVALDLLGLWWTHRMTRRALDAGEPR</sequence>
<dbReference type="GO" id="GO:0005886">
    <property type="term" value="C:plasma membrane"/>
    <property type="evidence" value="ECO:0007669"/>
    <property type="project" value="UniProtKB-SubCell"/>
</dbReference>
<dbReference type="InterPro" id="IPR018076">
    <property type="entry name" value="T2SS_GspF_dom"/>
</dbReference>
<dbReference type="Gene3D" id="1.20.81.30">
    <property type="entry name" value="Type II secretion system (T2SS), domain F"/>
    <property type="match status" value="1"/>
</dbReference>
<dbReference type="OrthoDB" id="4337966at2"/>
<reference evidence="8 9" key="1">
    <citation type="submission" date="2018-03" db="EMBL/GenBank/DDBJ databases">
        <title>Genomic Encyclopedia of Archaeal and Bacterial Type Strains, Phase II (KMG-II): from individual species to whole genera.</title>
        <authorList>
            <person name="Goeker M."/>
        </authorList>
    </citation>
    <scope>NUCLEOTIDE SEQUENCE [LARGE SCALE GENOMIC DNA]</scope>
    <source>
        <strain evidence="8 9">DSM 45312</strain>
    </source>
</reference>
<keyword evidence="2" id="KW-1003">Cell membrane</keyword>
<evidence type="ECO:0000256" key="1">
    <source>
        <dbReference type="ARBA" id="ARBA00004651"/>
    </source>
</evidence>
<organism evidence="8 9">
    <name type="scientific">Murinocardiopsis flavida</name>
    <dbReference type="NCBI Taxonomy" id="645275"/>
    <lineage>
        <taxon>Bacteria</taxon>
        <taxon>Bacillati</taxon>
        <taxon>Actinomycetota</taxon>
        <taxon>Actinomycetes</taxon>
        <taxon>Streptosporangiales</taxon>
        <taxon>Nocardiopsidaceae</taxon>
        <taxon>Murinocardiopsis</taxon>
    </lineage>
</organism>
<evidence type="ECO:0000256" key="6">
    <source>
        <dbReference type="SAM" id="Phobius"/>
    </source>
</evidence>